<sequence>MKKALLIALVLVMTGCSTKFTYNNLTWLAYWYLDDYVELTSEQKKVIDQKLYDWQLWHRYQELPKYQTHLNQLQQDVAEHKLTMARLEYHHQQISEHWQRLKQKVVPELVALAPMLSKEQVEQLFAELAKRNAEKRDELLKELAKSPQKQKEQALDELTSDLNDWLGSLNVAQEQLASRALDDYLDNRMLWLDYRSGYQAALKTQLLELIQAPDQQKQLRLAEDLLTPEGYRSEQLKTRHQANVLKYRQFLLSMNNLLSQTQRQHLVNEINEYNKEIAALLRE</sequence>
<dbReference type="RefSeq" id="WP_233052042.1">
    <property type="nucleotide sequence ID" value="NZ_JAIMJA010000005.1"/>
</dbReference>
<dbReference type="EMBL" id="JAIMJA010000005">
    <property type="protein sequence ID" value="MCE2594504.1"/>
    <property type="molecule type" value="Genomic_DNA"/>
</dbReference>
<organism evidence="3 4">
    <name type="scientific">Motilimonas cestriensis</name>
    <dbReference type="NCBI Taxonomy" id="2742685"/>
    <lineage>
        <taxon>Bacteria</taxon>
        <taxon>Pseudomonadati</taxon>
        <taxon>Pseudomonadota</taxon>
        <taxon>Gammaproteobacteria</taxon>
        <taxon>Alteromonadales</taxon>
        <taxon>Alteromonadales genera incertae sedis</taxon>
        <taxon>Motilimonas</taxon>
    </lineage>
</organism>
<comment type="caution">
    <text evidence="3">The sequence shown here is derived from an EMBL/GenBank/DDBJ whole genome shotgun (WGS) entry which is preliminary data.</text>
</comment>
<keyword evidence="4" id="KW-1185">Reference proteome</keyword>
<keyword evidence="2" id="KW-0732">Signal</keyword>
<gene>
    <name evidence="3" type="ORF">K6Y31_06725</name>
</gene>
<dbReference type="Proteomes" id="UP001201273">
    <property type="component" value="Unassembled WGS sequence"/>
</dbReference>
<keyword evidence="1" id="KW-0175">Coiled coil</keyword>
<evidence type="ECO:0000313" key="4">
    <source>
        <dbReference type="Proteomes" id="UP001201273"/>
    </source>
</evidence>
<evidence type="ECO:0000256" key="2">
    <source>
        <dbReference type="SAM" id="SignalP"/>
    </source>
</evidence>
<dbReference type="PROSITE" id="PS51257">
    <property type="entry name" value="PROKAR_LIPOPROTEIN"/>
    <property type="match status" value="1"/>
</dbReference>
<feature type="chain" id="PRO_5045286461" description="Lipoprotein" evidence="2">
    <location>
        <begin position="22"/>
        <end position="283"/>
    </location>
</feature>
<dbReference type="InterPro" id="IPR016875">
    <property type="entry name" value="UCP028200"/>
</dbReference>
<protein>
    <recommendedName>
        <fullName evidence="5">Lipoprotein</fullName>
    </recommendedName>
</protein>
<dbReference type="Pfam" id="PF19795">
    <property type="entry name" value="DUF6279"/>
    <property type="match status" value="1"/>
</dbReference>
<evidence type="ECO:0008006" key="5">
    <source>
        <dbReference type="Google" id="ProtNLM"/>
    </source>
</evidence>
<evidence type="ECO:0000313" key="3">
    <source>
        <dbReference type="EMBL" id="MCE2594504.1"/>
    </source>
</evidence>
<feature type="coiled-coil region" evidence="1">
    <location>
        <begin position="118"/>
        <end position="175"/>
    </location>
</feature>
<dbReference type="PIRSF" id="PIRSF028200">
    <property type="entry name" value="UCP028200"/>
    <property type="match status" value="1"/>
</dbReference>
<accession>A0ABS8W687</accession>
<feature type="signal peptide" evidence="2">
    <location>
        <begin position="1"/>
        <end position="21"/>
    </location>
</feature>
<evidence type="ECO:0000256" key="1">
    <source>
        <dbReference type="SAM" id="Coils"/>
    </source>
</evidence>
<name>A0ABS8W687_9GAMM</name>
<proteinExistence type="predicted"/>
<reference evidence="3 4" key="1">
    <citation type="journal article" date="2022" name="Environ. Microbiol. Rep.">
        <title>Eco-phylogenetic analyses reveal divergent evolution of vitamin B12 metabolism in the marine bacterial family 'Psychromonadaceae'.</title>
        <authorList>
            <person name="Jin X."/>
            <person name="Yang Y."/>
            <person name="Cao H."/>
            <person name="Gao B."/>
            <person name="Zhao Z."/>
        </authorList>
    </citation>
    <scope>NUCLEOTIDE SEQUENCE [LARGE SCALE GENOMIC DNA]</scope>
    <source>
        <strain evidence="3 4">MKS20</strain>
    </source>
</reference>